<dbReference type="InterPro" id="IPR038269">
    <property type="entry name" value="SCAN_sf"/>
</dbReference>
<feature type="region of interest" description="Disordered" evidence="3">
    <location>
        <begin position="70"/>
        <end position="111"/>
    </location>
</feature>
<dbReference type="GO" id="GO:0015074">
    <property type="term" value="P:DNA integration"/>
    <property type="evidence" value="ECO:0007669"/>
    <property type="project" value="InterPro"/>
</dbReference>
<dbReference type="PANTHER" id="PTHR46888">
    <property type="entry name" value="ZINC KNUCKLE DOMAINCONTAINING PROTEIN-RELATED"/>
    <property type="match status" value="1"/>
</dbReference>
<evidence type="ECO:0000259" key="4">
    <source>
        <dbReference type="PROSITE" id="PS50158"/>
    </source>
</evidence>
<dbReference type="PANTHER" id="PTHR46888:SF13">
    <property type="entry name" value="RIBONUCLEASE H"/>
    <property type="match status" value="1"/>
</dbReference>
<evidence type="ECO:0000313" key="7">
    <source>
        <dbReference type="Proteomes" id="UP000694427"/>
    </source>
</evidence>
<dbReference type="GO" id="GO:0003676">
    <property type="term" value="F:nucleic acid binding"/>
    <property type="evidence" value="ECO:0007669"/>
    <property type="project" value="InterPro"/>
</dbReference>
<feature type="compositionally biased region" description="Acidic residues" evidence="3">
    <location>
        <begin position="70"/>
        <end position="80"/>
    </location>
</feature>
<dbReference type="SUPFAM" id="SSF47353">
    <property type="entry name" value="Retrovirus capsid dimerization domain-like"/>
    <property type="match status" value="1"/>
</dbReference>
<organism evidence="6 7">
    <name type="scientific">Cyprinus carpio</name>
    <name type="common">Common carp</name>
    <dbReference type="NCBI Taxonomy" id="7962"/>
    <lineage>
        <taxon>Eukaryota</taxon>
        <taxon>Metazoa</taxon>
        <taxon>Chordata</taxon>
        <taxon>Craniata</taxon>
        <taxon>Vertebrata</taxon>
        <taxon>Euteleostomi</taxon>
        <taxon>Actinopterygii</taxon>
        <taxon>Neopterygii</taxon>
        <taxon>Teleostei</taxon>
        <taxon>Ostariophysi</taxon>
        <taxon>Cypriniformes</taxon>
        <taxon>Cyprinidae</taxon>
        <taxon>Cyprininae</taxon>
        <taxon>Cyprinus</taxon>
    </lineage>
</organism>
<protein>
    <recommendedName>
        <fullName evidence="1">Gypsy retrotransposon integrase-like protein 1</fullName>
    </recommendedName>
</protein>
<dbReference type="FunFam" id="1.10.340.70:FF:000001">
    <property type="entry name" value="Retrovirus-related Pol polyprotein from transposon gypsy-like Protein"/>
    <property type="match status" value="1"/>
</dbReference>
<dbReference type="InterPro" id="IPR036397">
    <property type="entry name" value="RNaseH_sf"/>
</dbReference>
<dbReference type="AlphaFoldDB" id="A0A8C1KSQ2"/>
<dbReference type="Gene3D" id="1.10.340.70">
    <property type="match status" value="1"/>
</dbReference>
<dbReference type="SUPFAM" id="SSF57756">
    <property type="entry name" value="Retrovirus zinc finger-like domains"/>
    <property type="match status" value="1"/>
</dbReference>
<dbReference type="InterPro" id="IPR012337">
    <property type="entry name" value="RNaseH-like_sf"/>
</dbReference>
<keyword evidence="2" id="KW-0863">Zinc-finger</keyword>
<evidence type="ECO:0000256" key="2">
    <source>
        <dbReference type="PROSITE-ProRule" id="PRU00047"/>
    </source>
</evidence>
<keyword evidence="2" id="KW-0479">Metal-binding</keyword>
<evidence type="ECO:0000256" key="3">
    <source>
        <dbReference type="SAM" id="MobiDB-lite"/>
    </source>
</evidence>
<name>A0A8C1KSQ2_CYPCA</name>
<reference evidence="6" key="2">
    <citation type="submission" date="2025-09" db="UniProtKB">
        <authorList>
            <consortium name="Ensembl"/>
        </authorList>
    </citation>
    <scope>IDENTIFICATION</scope>
</reference>
<dbReference type="PROSITE" id="PS50994">
    <property type="entry name" value="INTEGRASE"/>
    <property type="match status" value="1"/>
</dbReference>
<dbReference type="Gene3D" id="4.10.60.10">
    <property type="entry name" value="Zinc finger, CCHC-type"/>
    <property type="match status" value="1"/>
</dbReference>
<dbReference type="Ensembl" id="ENSCCRT00010055840.1">
    <property type="protein sequence ID" value="ENSCCRP00010050957.1"/>
    <property type="gene ID" value="ENSCCRG00010021600.1"/>
</dbReference>
<dbReference type="GO" id="GO:0008270">
    <property type="term" value="F:zinc ion binding"/>
    <property type="evidence" value="ECO:0007669"/>
    <property type="project" value="UniProtKB-KW"/>
</dbReference>
<dbReference type="PROSITE" id="PS50158">
    <property type="entry name" value="ZF_CCHC"/>
    <property type="match status" value="1"/>
</dbReference>
<dbReference type="Pfam" id="PF17921">
    <property type="entry name" value="Integrase_H2C2"/>
    <property type="match status" value="1"/>
</dbReference>
<dbReference type="InterPro" id="IPR001584">
    <property type="entry name" value="Integrase_cat-core"/>
</dbReference>
<feature type="domain" description="Integrase catalytic" evidence="5">
    <location>
        <begin position="770"/>
        <end position="928"/>
    </location>
</feature>
<evidence type="ECO:0000313" key="6">
    <source>
        <dbReference type="Ensembl" id="ENSCCRP00010050957.1"/>
    </source>
</evidence>
<dbReference type="InterPro" id="IPR001878">
    <property type="entry name" value="Znf_CCHC"/>
</dbReference>
<dbReference type="FunFam" id="3.30.420.10:FF:000032">
    <property type="entry name" value="Retrovirus-related Pol polyprotein from transposon 297-like Protein"/>
    <property type="match status" value="1"/>
</dbReference>
<evidence type="ECO:0000256" key="1">
    <source>
        <dbReference type="ARBA" id="ARBA00039658"/>
    </source>
</evidence>
<keyword evidence="2" id="KW-0862">Zinc</keyword>
<dbReference type="InterPro" id="IPR041588">
    <property type="entry name" value="Integrase_H2C2"/>
</dbReference>
<accession>A0A8C1KSQ2</accession>
<dbReference type="InterPro" id="IPR036875">
    <property type="entry name" value="Znf_CCHC_sf"/>
</dbReference>
<dbReference type="SUPFAM" id="SSF53098">
    <property type="entry name" value="Ribonuclease H-like"/>
    <property type="match status" value="1"/>
</dbReference>
<evidence type="ECO:0000259" key="5">
    <source>
        <dbReference type="PROSITE" id="PS50994"/>
    </source>
</evidence>
<reference evidence="6" key="1">
    <citation type="submission" date="2025-08" db="UniProtKB">
        <authorList>
            <consortium name="Ensembl"/>
        </authorList>
    </citation>
    <scope>IDENTIFICATION</scope>
</reference>
<dbReference type="Pfam" id="PF00665">
    <property type="entry name" value="rve"/>
    <property type="match status" value="1"/>
</dbReference>
<keyword evidence="7" id="KW-1185">Reference proteome</keyword>
<dbReference type="Proteomes" id="UP000694427">
    <property type="component" value="Unplaced"/>
</dbReference>
<sequence length="984" mass="109313">MAATSDVAGFIAEPSLGSLVNLRKVDLLALVDYYKITVDRQARKANLVMVIKNHLLSLSRVGVMAVEDVETEDEREDEGAVENPSPARLRGGVGGGETPVPRTLPKYDPLSPVSPESVEVARLKLKTARLEADIKDREDRRRYEIQIRKIEADKEARIQIRRMELEAGVSSPPVGKPGHFDVGRNIAVVPPFRESEVDSYFSAFERVAAALQWPKEVWPLLLQCKLTGKAQEVVASLSIEDSLHYDVVKTTVLRAYELVPEAYRQRFRNYKKSGSKTFVEFARDKESLFDRWCAANKTSTYEALRNQILLEDFKINLPERIVMHLSEKKVATLGQAAVLADEYALTHKMVFTASSQSRTSASPVVGASRFSDPPTVPRKEERECFYCHRKGHLISDCFLLKNKPKSPPSVRKSVGLTQFVSYQEARCASEVLTKKPDLVYAPFVSVGCVSCTGKTEDQRAIKILRDTGAAQSVILTDVLPWSDQTYCGSHILLCGIEASPISVPLHWVYLHSDLVSGRFRVGVVPTLAVEGVALLLGNDIAGGKVAPVLEVIDRPQSNVCDIVLVQKYPQVFPACVLTRAQAHMQGDTVNLSDTVFERGVTVDVESKPEGLPSVQAEKGGCGVAPQLGDVLSSITSERLIEWQKEDVSLNKCFDSVVSFENAKVQETAYLVDAGVLMRKWTAHKTGEDWDTVWQVVVPSPLRQQVLSLAHNPAWSGHLGVTKTYNRVLRHFFWPGLKSDIVQYCKTCHVCQLAGKVNQPVPRVPLHPIPVIGEPFERVIVDCVGPLPKTRTGNQFLLTIMCSATRYPEAIPLRIITAKTIIKSLIKFFSTFGLPRVIQTDQGTNFMSKLFSSALKTLSISHQVSSAYHPESQGALERWHQTLKTMLRKYCMETGADWDEGVPFVLFAVRETVQESLGFSPADLVFGHTPRGPLKVLKERVLSDAPSSTPKNVLHFVSQMRERLHAACMLAQDSLFLSVTYEKTV</sequence>
<dbReference type="Gene3D" id="3.30.420.10">
    <property type="entry name" value="Ribonuclease H-like superfamily/Ribonuclease H"/>
    <property type="match status" value="1"/>
</dbReference>
<dbReference type="InterPro" id="IPR003309">
    <property type="entry name" value="SCAN_dom"/>
</dbReference>
<feature type="domain" description="CCHC-type" evidence="4">
    <location>
        <begin position="384"/>
        <end position="397"/>
    </location>
</feature>
<proteinExistence type="predicted"/>
<dbReference type="Gene3D" id="1.10.4020.10">
    <property type="entry name" value="DNA breaking-rejoining enzymes"/>
    <property type="match status" value="1"/>
</dbReference>
<dbReference type="Pfam" id="PF02023">
    <property type="entry name" value="SCAN"/>
    <property type="match status" value="1"/>
</dbReference>